<organism evidence="2 3">
    <name type="scientific">Microbacterium azadirachtae</name>
    <dbReference type="NCBI Taxonomy" id="582680"/>
    <lineage>
        <taxon>Bacteria</taxon>
        <taxon>Bacillati</taxon>
        <taxon>Actinomycetota</taxon>
        <taxon>Actinomycetes</taxon>
        <taxon>Micrococcales</taxon>
        <taxon>Microbacteriaceae</taxon>
        <taxon>Microbacterium</taxon>
    </lineage>
</organism>
<dbReference type="RefSeq" id="WP_091734632.1">
    <property type="nucleotide sequence ID" value="NZ_FOYR01000001.1"/>
</dbReference>
<dbReference type="SUPFAM" id="SSF54637">
    <property type="entry name" value="Thioesterase/thiol ester dehydrase-isomerase"/>
    <property type="match status" value="1"/>
</dbReference>
<sequence>MPIAAELRALTAAMKDFAVQRGFDDIAVTLGLVPHAADGETISLRMPLTDALAQANGMFSAAALFGVADITGTFLAMQAYTESGHFPLAVQSNQHYLANSRAEYAVATARMVRSGGNVAVVEVAVDDAQHKPLMRATFTYVLAARIPGR</sequence>
<name>A0A1I6FV10_9MICO</name>
<proteinExistence type="predicted"/>
<dbReference type="CDD" id="cd03443">
    <property type="entry name" value="PaaI_thioesterase"/>
    <property type="match status" value="1"/>
</dbReference>
<dbReference type="Gene3D" id="3.10.129.10">
    <property type="entry name" value="Hotdog Thioesterase"/>
    <property type="match status" value="1"/>
</dbReference>
<dbReference type="EMBL" id="FOYR01000001">
    <property type="protein sequence ID" value="SFR33657.1"/>
    <property type="molecule type" value="Genomic_DNA"/>
</dbReference>
<dbReference type="Pfam" id="PF03061">
    <property type="entry name" value="4HBT"/>
    <property type="match status" value="1"/>
</dbReference>
<protein>
    <submittedName>
        <fullName evidence="2">Uncharacterized domain 1-containing protein</fullName>
    </submittedName>
</protein>
<gene>
    <name evidence="2" type="ORF">SAMN04488591_0355</name>
</gene>
<dbReference type="InterPro" id="IPR029069">
    <property type="entry name" value="HotDog_dom_sf"/>
</dbReference>
<reference evidence="3" key="1">
    <citation type="submission" date="2016-10" db="EMBL/GenBank/DDBJ databases">
        <authorList>
            <person name="Varghese N."/>
            <person name="Submissions S."/>
        </authorList>
    </citation>
    <scope>NUCLEOTIDE SEQUENCE [LARGE SCALE GENOMIC DNA]</scope>
    <source>
        <strain evidence="3">CL127</strain>
    </source>
</reference>
<accession>A0A1I6FV10</accession>
<feature type="domain" description="Thioesterase" evidence="1">
    <location>
        <begin position="60"/>
        <end position="130"/>
    </location>
</feature>
<evidence type="ECO:0000259" key="1">
    <source>
        <dbReference type="Pfam" id="PF03061"/>
    </source>
</evidence>
<dbReference type="AlphaFoldDB" id="A0A1I6FV10"/>
<dbReference type="InterPro" id="IPR006683">
    <property type="entry name" value="Thioestr_dom"/>
</dbReference>
<evidence type="ECO:0000313" key="2">
    <source>
        <dbReference type="EMBL" id="SFR33657.1"/>
    </source>
</evidence>
<evidence type="ECO:0000313" key="3">
    <source>
        <dbReference type="Proteomes" id="UP000198877"/>
    </source>
</evidence>
<dbReference type="Proteomes" id="UP000198877">
    <property type="component" value="Unassembled WGS sequence"/>
</dbReference>